<accession>A0A1G8QA97</accession>
<protein>
    <submittedName>
        <fullName evidence="1">Sulfur carrier protein</fullName>
    </submittedName>
</protein>
<dbReference type="EMBL" id="FNEN01000011">
    <property type="protein sequence ID" value="SDJ01692.1"/>
    <property type="molecule type" value="Genomic_DNA"/>
</dbReference>
<dbReference type="OrthoDB" id="9798559at2"/>
<dbReference type="NCBIfam" id="TIGR01683">
    <property type="entry name" value="thiS"/>
    <property type="match status" value="1"/>
</dbReference>
<proteinExistence type="predicted"/>
<dbReference type="InterPro" id="IPR010035">
    <property type="entry name" value="Thi_S"/>
</dbReference>
<dbReference type="PANTHER" id="PTHR34472:SF1">
    <property type="entry name" value="SULFUR CARRIER PROTEIN THIS"/>
    <property type="match status" value="1"/>
</dbReference>
<dbReference type="Gene3D" id="3.10.20.30">
    <property type="match status" value="1"/>
</dbReference>
<dbReference type="InterPro" id="IPR012675">
    <property type="entry name" value="Beta-grasp_dom_sf"/>
</dbReference>
<dbReference type="Pfam" id="PF02597">
    <property type="entry name" value="ThiS"/>
    <property type="match status" value="1"/>
</dbReference>
<name>A0A1G8QA97_9BACI</name>
<dbReference type="SUPFAM" id="SSF54285">
    <property type="entry name" value="MoaD/ThiS"/>
    <property type="match status" value="1"/>
</dbReference>
<keyword evidence="2" id="KW-1185">Reference proteome</keyword>
<dbReference type="Proteomes" id="UP000198853">
    <property type="component" value="Unassembled WGS sequence"/>
</dbReference>
<gene>
    <name evidence="1" type="ORF">SAMN04488123_11141</name>
</gene>
<reference evidence="1 2" key="1">
    <citation type="submission" date="2016-10" db="EMBL/GenBank/DDBJ databases">
        <authorList>
            <person name="de Groot N.N."/>
        </authorList>
    </citation>
    <scope>NUCLEOTIDE SEQUENCE [LARGE SCALE GENOMIC DNA]</scope>
    <source>
        <strain evidence="1 2">DSM 21771</strain>
    </source>
</reference>
<dbReference type="InterPro" id="IPR003749">
    <property type="entry name" value="ThiS/MoaD-like"/>
</dbReference>
<dbReference type="CDD" id="cd00565">
    <property type="entry name" value="Ubl_ThiS"/>
    <property type="match status" value="1"/>
</dbReference>
<dbReference type="AlphaFoldDB" id="A0A1G8QA97"/>
<evidence type="ECO:0000313" key="1">
    <source>
        <dbReference type="EMBL" id="SDJ01692.1"/>
    </source>
</evidence>
<organism evidence="1 2">
    <name type="scientific">Natribacillus halophilus</name>
    <dbReference type="NCBI Taxonomy" id="549003"/>
    <lineage>
        <taxon>Bacteria</taxon>
        <taxon>Bacillati</taxon>
        <taxon>Bacillota</taxon>
        <taxon>Bacilli</taxon>
        <taxon>Bacillales</taxon>
        <taxon>Bacillaceae</taxon>
        <taxon>Natribacillus</taxon>
    </lineage>
</organism>
<dbReference type="PANTHER" id="PTHR34472">
    <property type="entry name" value="SULFUR CARRIER PROTEIN THIS"/>
    <property type="match status" value="1"/>
</dbReference>
<evidence type="ECO:0000313" key="2">
    <source>
        <dbReference type="Proteomes" id="UP000198853"/>
    </source>
</evidence>
<dbReference type="RefSeq" id="WP_090399077.1">
    <property type="nucleotide sequence ID" value="NZ_FNEN01000011.1"/>
</dbReference>
<sequence>MNITVNEETLQVPSDLETIEDFRTHFNLVEKKAMIEHNKVALRPDEYTQTALAEGDQIVVVRFVGGG</sequence>
<dbReference type="InterPro" id="IPR016155">
    <property type="entry name" value="Mopterin_synth/thiamin_S_b"/>
</dbReference>